<dbReference type="RefSeq" id="WP_039650694.1">
    <property type="nucleotide sequence ID" value="NZ_CP007770.1"/>
</dbReference>
<dbReference type="AlphaFoldDB" id="A0A0A8H229"/>
<dbReference type="Proteomes" id="UP000031163">
    <property type="component" value="Chromosome"/>
</dbReference>
<sequence>MSKILLENFNDHFCDDFSEDIYFQKEYVKLYGEVFKFIYKEDKNFLKVIANKKSIQDTPFFDLQSPYGYGGIYSNSDDYAFLNRALKNLKQRALQENIIAFFIRFHPFDRNLNFYQIKFDFFKKERKIVIVPIYKDLEQIRANYSPRIRSYIKKARKELEISIVDINDAKDFKRLYDDTMTKNQASEFYFFSSDYFKNLFNFKQNLVLKANYNDEILAYASFFLDKRFAYYHLSANKNEKNANAALLDYSFEICSSKGIDFVLLGGGVKDDDNLFYFKQKFSTLEGFFYIGGIIFDELNYNELSKAYKNNFFLKYRDMRGGVEVIFMIFKWSKNEIL</sequence>
<dbReference type="PANTHER" id="PTHR36174">
    <property type="entry name" value="LIPID II:GLYCINE GLYCYLTRANSFERASE"/>
    <property type="match status" value="1"/>
</dbReference>
<dbReference type="InterPro" id="IPR050644">
    <property type="entry name" value="PG_Glycine_Bridge_Synth"/>
</dbReference>
<reference evidence="1 2" key="1">
    <citation type="journal article" date="2014" name="Genome Biol. Evol.">
        <title>Comparative Genomics of the Campylobacter lari Group.</title>
        <authorList>
            <person name="Miller W.G."/>
            <person name="Yee E."/>
            <person name="Chapman M.H."/>
            <person name="Smith T.P."/>
            <person name="Bono J.L."/>
            <person name="Huynh S."/>
            <person name="Parker C.T."/>
            <person name="Vandamme P."/>
            <person name="Luong K."/>
            <person name="Korlach J."/>
        </authorList>
    </citation>
    <scope>NUCLEOTIDE SEQUENCE [LARGE SCALE GENOMIC DNA]</scope>
    <source>
        <strain evidence="1 2">NCTC 12927</strain>
    </source>
</reference>
<evidence type="ECO:0000313" key="1">
    <source>
        <dbReference type="EMBL" id="AJC88156.1"/>
    </source>
</evidence>
<dbReference type="InterPro" id="IPR016181">
    <property type="entry name" value="Acyl_CoA_acyltransferase"/>
</dbReference>
<dbReference type="EMBL" id="CP007770">
    <property type="protein sequence ID" value="AJC88156.1"/>
    <property type="molecule type" value="Genomic_DNA"/>
</dbReference>
<dbReference type="PANTHER" id="PTHR36174:SF1">
    <property type="entry name" value="LIPID II:GLYCINE GLYCYLTRANSFERASE"/>
    <property type="match status" value="1"/>
</dbReference>
<dbReference type="HOGENOM" id="CLU_055609_1_0_7"/>
<dbReference type="GeneID" id="74431983"/>
<accession>A0A0A8H229</accession>
<dbReference type="Gene3D" id="3.40.630.30">
    <property type="match status" value="1"/>
</dbReference>
<name>A0A0A8H229_9BACT</name>
<dbReference type="SUPFAM" id="SSF55729">
    <property type="entry name" value="Acyl-CoA N-acyltransferases (Nat)"/>
    <property type="match status" value="1"/>
</dbReference>
<dbReference type="STRING" id="1031564.CINS_1197"/>
<evidence type="ECO:0000313" key="2">
    <source>
        <dbReference type="Proteomes" id="UP000031163"/>
    </source>
</evidence>
<proteinExistence type="predicted"/>
<dbReference type="KEGG" id="cis:CINS_1197"/>
<evidence type="ECO:0008006" key="3">
    <source>
        <dbReference type="Google" id="ProtNLM"/>
    </source>
</evidence>
<gene>
    <name evidence="1" type="ORF">CINS_1197</name>
</gene>
<organism evidence="1 2">
    <name type="scientific">Campylobacter insulaenigrae NCTC 12927</name>
    <dbReference type="NCBI Taxonomy" id="1031564"/>
    <lineage>
        <taxon>Bacteria</taxon>
        <taxon>Pseudomonadati</taxon>
        <taxon>Campylobacterota</taxon>
        <taxon>Epsilonproteobacteria</taxon>
        <taxon>Campylobacterales</taxon>
        <taxon>Campylobacteraceae</taxon>
        <taxon>Campylobacter</taxon>
    </lineage>
</organism>
<protein>
    <recommendedName>
        <fullName evidence="3">FemAB family protein</fullName>
    </recommendedName>
</protein>